<protein>
    <submittedName>
        <fullName evidence="1">Uncharacterized protein</fullName>
    </submittedName>
</protein>
<dbReference type="EMBL" id="JANRMS010003792">
    <property type="protein sequence ID" value="KAJ3515034.1"/>
    <property type="molecule type" value="Genomic_DNA"/>
</dbReference>
<accession>A0ACC1RED9</accession>
<keyword evidence="2" id="KW-1185">Reference proteome</keyword>
<name>A0ACC1RED9_9HYPO</name>
<comment type="caution">
    <text evidence="1">The sequence shown here is derived from an EMBL/GenBank/DDBJ whole genome shotgun (WGS) entry which is preliminary data.</text>
</comment>
<gene>
    <name evidence="1" type="ORF">NM208_g15011</name>
</gene>
<proteinExistence type="predicted"/>
<sequence length="173" mass="19282">MQSGTDLASLGWYIDFEKLDNLFHWIVELHSFDKNLPLAQDMMRAGCSSIVLELRFGASYPISPPFVRVVRPRFLPFAQGGGGHVTAGGAICSELLTNSGWSPALSLEKVFIEVRTNLCDIDPPARLDSSSNREVIDYNILEAVDAFRRAATTHRWQIPSDLEMITAMAAQRR</sequence>
<evidence type="ECO:0000313" key="1">
    <source>
        <dbReference type="EMBL" id="KAJ3515034.1"/>
    </source>
</evidence>
<evidence type="ECO:0000313" key="2">
    <source>
        <dbReference type="Proteomes" id="UP001148629"/>
    </source>
</evidence>
<dbReference type="Proteomes" id="UP001148629">
    <property type="component" value="Unassembled WGS sequence"/>
</dbReference>
<organism evidence="1 2">
    <name type="scientific">Fusarium decemcellulare</name>
    <dbReference type="NCBI Taxonomy" id="57161"/>
    <lineage>
        <taxon>Eukaryota</taxon>
        <taxon>Fungi</taxon>
        <taxon>Dikarya</taxon>
        <taxon>Ascomycota</taxon>
        <taxon>Pezizomycotina</taxon>
        <taxon>Sordariomycetes</taxon>
        <taxon>Hypocreomycetidae</taxon>
        <taxon>Hypocreales</taxon>
        <taxon>Nectriaceae</taxon>
        <taxon>Fusarium</taxon>
        <taxon>Fusarium decemcellulare species complex</taxon>
    </lineage>
</organism>
<reference evidence="1" key="1">
    <citation type="submission" date="2022-08" db="EMBL/GenBank/DDBJ databases">
        <title>Genome Sequence of Fusarium decemcellulare.</title>
        <authorList>
            <person name="Buettner E."/>
        </authorList>
    </citation>
    <scope>NUCLEOTIDE SEQUENCE</scope>
    <source>
        <strain evidence="1">Babe19</strain>
    </source>
</reference>